<organism evidence="2 3">
    <name type="scientific">Macrophomina phaseolina</name>
    <dbReference type="NCBI Taxonomy" id="35725"/>
    <lineage>
        <taxon>Eukaryota</taxon>
        <taxon>Fungi</taxon>
        <taxon>Dikarya</taxon>
        <taxon>Ascomycota</taxon>
        <taxon>Pezizomycotina</taxon>
        <taxon>Dothideomycetes</taxon>
        <taxon>Dothideomycetes incertae sedis</taxon>
        <taxon>Botryosphaeriales</taxon>
        <taxon>Botryosphaeriaceae</taxon>
        <taxon>Macrophomina</taxon>
    </lineage>
</organism>
<dbReference type="EMBL" id="JAGTJR010000010">
    <property type="protein sequence ID" value="KAH7053353.1"/>
    <property type="molecule type" value="Genomic_DNA"/>
</dbReference>
<feature type="compositionally biased region" description="Polar residues" evidence="1">
    <location>
        <begin position="51"/>
        <end position="63"/>
    </location>
</feature>
<feature type="region of interest" description="Disordered" evidence="1">
    <location>
        <begin position="41"/>
        <end position="63"/>
    </location>
</feature>
<reference evidence="2 3" key="1">
    <citation type="journal article" date="2021" name="Nat. Commun.">
        <title>Genetic determinants of endophytism in the Arabidopsis root mycobiome.</title>
        <authorList>
            <person name="Mesny F."/>
            <person name="Miyauchi S."/>
            <person name="Thiergart T."/>
            <person name="Pickel B."/>
            <person name="Atanasova L."/>
            <person name="Karlsson M."/>
            <person name="Huettel B."/>
            <person name="Barry K.W."/>
            <person name="Haridas S."/>
            <person name="Chen C."/>
            <person name="Bauer D."/>
            <person name="Andreopoulos W."/>
            <person name="Pangilinan J."/>
            <person name="LaButti K."/>
            <person name="Riley R."/>
            <person name="Lipzen A."/>
            <person name="Clum A."/>
            <person name="Drula E."/>
            <person name="Henrissat B."/>
            <person name="Kohler A."/>
            <person name="Grigoriev I.V."/>
            <person name="Martin F.M."/>
            <person name="Hacquard S."/>
        </authorList>
    </citation>
    <scope>NUCLEOTIDE SEQUENCE [LARGE SCALE GENOMIC DNA]</scope>
    <source>
        <strain evidence="2 3">MPI-SDFR-AT-0080</strain>
    </source>
</reference>
<protein>
    <submittedName>
        <fullName evidence="2">Uncharacterized protein</fullName>
    </submittedName>
</protein>
<dbReference type="Proteomes" id="UP000774617">
    <property type="component" value="Unassembled WGS sequence"/>
</dbReference>
<proteinExistence type="predicted"/>
<comment type="caution">
    <text evidence="2">The sequence shown here is derived from an EMBL/GenBank/DDBJ whole genome shotgun (WGS) entry which is preliminary data.</text>
</comment>
<evidence type="ECO:0000256" key="1">
    <source>
        <dbReference type="SAM" id="MobiDB-lite"/>
    </source>
</evidence>
<accession>A0ABQ8GEG2</accession>
<keyword evidence="3" id="KW-1185">Reference proteome</keyword>
<sequence length="204" mass="21882">MPCPSSGALQLTRALIGGELAPADHRDPQLCALAPVLLLKPPKSRSRHPRATSSRSETSHTSIATSVPPFCAAHRLQSLALSSTRPSVNVRAVDVPFSRRRGRHPRSRSSTLPPATYPQTGRPLAYGMVIVWSGTVRPAVAAAQPGALNTRFTASDPPATLFPLPRSRPAASPQVCSMILPLMPLSRFFNGALHNRRSLPPSRL</sequence>
<evidence type="ECO:0000313" key="3">
    <source>
        <dbReference type="Proteomes" id="UP000774617"/>
    </source>
</evidence>
<feature type="region of interest" description="Disordered" evidence="1">
    <location>
        <begin position="99"/>
        <end position="118"/>
    </location>
</feature>
<evidence type="ECO:0000313" key="2">
    <source>
        <dbReference type="EMBL" id="KAH7053353.1"/>
    </source>
</evidence>
<name>A0ABQ8GEG2_9PEZI</name>
<gene>
    <name evidence="2" type="ORF">B0J12DRAFT_53280</name>
</gene>